<dbReference type="KEGG" id="gax:Pan161_30350"/>
<dbReference type="Proteomes" id="UP000316855">
    <property type="component" value="Chromosome"/>
</dbReference>
<protein>
    <submittedName>
        <fullName evidence="1">Uncharacterized protein</fullName>
    </submittedName>
</protein>
<name>A0A517VEE4_9PLAN</name>
<proteinExistence type="predicted"/>
<dbReference type="AlphaFoldDB" id="A0A517VEE4"/>
<dbReference type="EMBL" id="CP036343">
    <property type="protein sequence ID" value="QDT91378.1"/>
    <property type="molecule type" value="Genomic_DNA"/>
</dbReference>
<dbReference type="Gene3D" id="2.60.120.260">
    <property type="entry name" value="Galactose-binding domain-like"/>
    <property type="match status" value="1"/>
</dbReference>
<evidence type="ECO:0000313" key="1">
    <source>
        <dbReference type="EMBL" id="QDT91378.1"/>
    </source>
</evidence>
<keyword evidence="2" id="KW-1185">Reference proteome</keyword>
<accession>A0A517VEE4</accession>
<dbReference type="RefSeq" id="WP_145228212.1">
    <property type="nucleotide sequence ID" value="NZ_CP036343.1"/>
</dbReference>
<organism evidence="1 2">
    <name type="scientific">Gimesia algae</name>
    <dbReference type="NCBI Taxonomy" id="2527971"/>
    <lineage>
        <taxon>Bacteria</taxon>
        <taxon>Pseudomonadati</taxon>
        <taxon>Planctomycetota</taxon>
        <taxon>Planctomycetia</taxon>
        <taxon>Planctomycetales</taxon>
        <taxon>Planctomycetaceae</taxon>
        <taxon>Gimesia</taxon>
    </lineage>
</organism>
<dbReference type="OrthoDB" id="220736at2"/>
<gene>
    <name evidence="1" type="ORF">Pan161_30350</name>
</gene>
<reference evidence="1 2" key="1">
    <citation type="submission" date="2019-02" db="EMBL/GenBank/DDBJ databases">
        <title>Deep-cultivation of Planctomycetes and their phenomic and genomic characterization uncovers novel biology.</title>
        <authorList>
            <person name="Wiegand S."/>
            <person name="Jogler M."/>
            <person name="Boedeker C."/>
            <person name="Pinto D."/>
            <person name="Vollmers J."/>
            <person name="Rivas-Marin E."/>
            <person name="Kohn T."/>
            <person name="Peeters S.H."/>
            <person name="Heuer A."/>
            <person name="Rast P."/>
            <person name="Oberbeckmann S."/>
            <person name="Bunk B."/>
            <person name="Jeske O."/>
            <person name="Meyerdierks A."/>
            <person name="Storesund J.E."/>
            <person name="Kallscheuer N."/>
            <person name="Luecker S."/>
            <person name="Lage O.M."/>
            <person name="Pohl T."/>
            <person name="Merkel B.J."/>
            <person name="Hornburger P."/>
            <person name="Mueller R.-W."/>
            <person name="Bruemmer F."/>
            <person name="Labrenz M."/>
            <person name="Spormann A.M."/>
            <person name="Op den Camp H."/>
            <person name="Overmann J."/>
            <person name="Amann R."/>
            <person name="Jetten M.S.M."/>
            <person name="Mascher T."/>
            <person name="Medema M.H."/>
            <person name="Devos D.P."/>
            <person name="Kaster A.-K."/>
            <person name="Ovreas L."/>
            <person name="Rohde M."/>
            <person name="Galperin M.Y."/>
            <person name="Jogler C."/>
        </authorList>
    </citation>
    <scope>NUCLEOTIDE SEQUENCE [LARGE SCALE GENOMIC DNA]</scope>
    <source>
        <strain evidence="1 2">Pan161</strain>
    </source>
</reference>
<evidence type="ECO:0000313" key="2">
    <source>
        <dbReference type="Proteomes" id="UP000316855"/>
    </source>
</evidence>
<sequence length="894" mass="101698">MILSSLATCYLALLAGLPVEGNLVEDTLPVLSYSFESRQDQDFDDLPDDWSRRKGAGYPQYVDVSIDRNLGHTGEQSLHFGVNGGHATIYSPPEKIDADHAYVFRGYIKTQKLLHDAALISISFLDHKRQRVQHFVSRPVSGTHKDWVEVTLGPLTPQANVRFIVLGCHVAHNDQKDISGDIWFDDLWVGSLPQLDILNNYHRHFVDHSAEIRVSSRISGLNPDNQYRLDLELVDNTNRHIAASSLALVTKPEDLKTVKNSRLLDGNNHTEVWRLQPMEYGFYEVRSKLVRDQKSILEKKTTFAVIDLVNPRPAGEFGWTISEEDETLPVKELPEIAAQAGINWIKYPLWNVMESDDIHRTSRIAEMLDQFSNRGITPVGLLNHPPKKLRSQFAKDWLGVSGIFTMPSSFWSPSLEEVFARYTSLVNYWQLGGDDDNSFIGLQNLNETLKKVKSQLDLIGRDTHVGIHWDWKTPLPTDSMPQSFVSINNAERLSPVDLARELQNARLAPGGSPRWVTLTPLPKDEYSAEERGIDLAKRMVTAKYLGADAIFASSVFDEQYGLLNRNGSPTLLFLPWRTIAIALQGARYQGSFNMPNKSINHVFMRDDEAIVVLWNDGPTEEVIYLGEDVVATDVWGRRISLELDSSTHRHTLPVSSSPMILRKCNQQIANWRLAAQFEIGKSKSEYGGHADAVLGKNTFLQSVRGKAVLNVPRGWEVEPQEWEFDTGAGENFRLETFMTLPSNASLGRKDVSIDFDIFAERKYSIRVHRSYHVGLGDIMVQVTDKKLEGNVLEIEQLIVNNTSPLETLQFRCSLFIPNMKRMQRFITELKHGQDRKLYYIPNADALKGKELWLRAEQINGRRILNYRWTVGEGWDKPDTISRKQRRTEDSTRVR</sequence>